<dbReference type="Proteomes" id="UP001344906">
    <property type="component" value="Unassembled WGS sequence"/>
</dbReference>
<protein>
    <recommendedName>
        <fullName evidence="1">Aminoglycoside phosphotransferase domain-containing protein</fullName>
    </recommendedName>
</protein>
<comment type="caution">
    <text evidence="2">The sequence shown here is derived from an EMBL/GenBank/DDBJ whole genome shotgun (WGS) entry which is preliminary data.</text>
</comment>
<dbReference type="EMBL" id="BSRI01000002">
    <property type="protein sequence ID" value="GLV59840.1"/>
    <property type="molecule type" value="Genomic_DNA"/>
</dbReference>
<evidence type="ECO:0000313" key="3">
    <source>
        <dbReference type="Proteomes" id="UP001344906"/>
    </source>
</evidence>
<keyword evidence="3" id="KW-1185">Reference proteome</keyword>
<dbReference type="InterPro" id="IPR011009">
    <property type="entry name" value="Kinase-like_dom_sf"/>
</dbReference>
<feature type="domain" description="Aminoglycoside phosphotransferase" evidence="1">
    <location>
        <begin position="51"/>
        <end position="248"/>
    </location>
</feature>
<organism evidence="2 3">
    <name type="scientific">Dictyobacter halimunensis</name>
    <dbReference type="NCBI Taxonomy" id="3026934"/>
    <lineage>
        <taxon>Bacteria</taxon>
        <taxon>Bacillati</taxon>
        <taxon>Chloroflexota</taxon>
        <taxon>Ktedonobacteria</taxon>
        <taxon>Ktedonobacterales</taxon>
        <taxon>Dictyobacteraceae</taxon>
        <taxon>Dictyobacter</taxon>
    </lineage>
</organism>
<dbReference type="SUPFAM" id="SSF56112">
    <property type="entry name" value="Protein kinase-like (PK-like)"/>
    <property type="match status" value="1"/>
</dbReference>
<evidence type="ECO:0000259" key="1">
    <source>
        <dbReference type="Pfam" id="PF01636"/>
    </source>
</evidence>
<gene>
    <name evidence="2" type="ORF">KDH_66640</name>
</gene>
<proteinExistence type="predicted"/>
<name>A0ABQ6G1E5_9CHLR</name>
<accession>A0ABQ6G1E5</accession>
<dbReference type="RefSeq" id="WP_338256663.1">
    <property type="nucleotide sequence ID" value="NZ_BSRI01000002.1"/>
</dbReference>
<reference evidence="2 3" key="1">
    <citation type="submission" date="2023-02" db="EMBL/GenBank/DDBJ databases">
        <title>Dictyobacter halimunensis sp. nov., a new member of the class Ktedonobacteria from forest soil in a geothermal area.</title>
        <authorList>
            <person name="Rachmania M.K."/>
            <person name="Ningsih F."/>
            <person name="Sakai Y."/>
            <person name="Yabe S."/>
            <person name="Yokota A."/>
            <person name="Sjamsuridzal W."/>
        </authorList>
    </citation>
    <scope>NUCLEOTIDE SEQUENCE [LARGE SCALE GENOMIC DNA]</scope>
    <source>
        <strain evidence="2 3">S3.2.2.5</strain>
    </source>
</reference>
<dbReference type="InterPro" id="IPR002575">
    <property type="entry name" value="Aminoglycoside_PTrfase"/>
</dbReference>
<evidence type="ECO:0000313" key="2">
    <source>
        <dbReference type="EMBL" id="GLV59840.1"/>
    </source>
</evidence>
<sequence length="336" mass="37616">MTGIEVSTPPPPLPRWFGPRASPDDSAVSALIDRVARGAGWADIGGSFNLNVRIDAEPLVVLRIHRPWVTRGRVAGLRRLRERLQRTQVRVARPIRIFGSDLVRVADRWAELEEFIDHVQPPATQDSYVRLFEELGRLHAALKAVWEPSLPEPLDDHRTFGQLRYSIGFTRRRLGPSSEPVVRRMRQLTGELSRLRKDVELPFAPIHGDYRLGNAVELSDGSWITLDLDFVRVRERLYDIAGALSLIRDLPGIATSLNPGAQSGEWLEPRLLLDAYERTAPEPLTPDEHRWLPGALALVPLHWAATAGLVGAGVEEAESAMTAAEAWWSRRSELSS</sequence>
<dbReference type="Pfam" id="PF01636">
    <property type="entry name" value="APH"/>
    <property type="match status" value="1"/>
</dbReference>
<dbReference type="Gene3D" id="3.90.1200.10">
    <property type="match status" value="1"/>
</dbReference>